<reference evidence="2" key="1">
    <citation type="journal article" date="2014" name="Front. Microbiol.">
        <title>High frequency of phylogenetically diverse reductive dehalogenase-homologous genes in deep subseafloor sedimentary metagenomes.</title>
        <authorList>
            <person name="Kawai M."/>
            <person name="Futagami T."/>
            <person name="Toyoda A."/>
            <person name="Takaki Y."/>
            <person name="Nishi S."/>
            <person name="Hori S."/>
            <person name="Arai W."/>
            <person name="Tsubouchi T."/>
            <person name="Morono Y."/>
            <person name="Uchiyama I."/>
            <person name="Ito T."/>
            <person name="Fujiyama A."/>
            <person name="Inagaki F."/>
            <person name="Takami H."/>
        </authorList>
    </citation>
    <scope>NUCLEOTIDE SEQUENCE</scope>
    <source>
        <strain evidence="2">Expedition CK06-06</strain>
    </source>
</reference>
<sequence>MRIVTGVFSGIFSFVLVAALVALGIVITLNLTILNPDFAISELDKLDGYSIITDKVREQIPTEEPYMAQIVDETITELEPWLREQT</sequence>
<feature type="transmembrane region" description="Helical" evidence="1">
    <location>
        <begin position="6"/>
        <end position="31"/>
    </location>
</feature>
<protein>
    <submittedName>
        <fullName evidence="2">Uncharacterized protein</fullName>
    </submittedName>
</protein>
<gene>
    <name evidence="2" type="ORF">S06H3_63096</name>
</gene>
<accession>X1QSN2</accession>
<evidence type="ECO:0000256" key="1">
    <source>
        <dbReference type="SAM" id="Phobius"/>
    </source>
</evidence>
<name>X1QSN2_9ZZZZ</name>
<feature type="non-terminal residue" evidence="2">
    <location>
        <position position="86"/>
    </location>
</feature>
<organism evidence="2">
    <name type="scientific">marine sediment metagenome</name>
    <dbReference type="NCBI Taxonomy" id="412755"/>
    <lineage>
        <taxon>unclassified sequences</taxon>
        <taxon>metagenomes</taxon>
        <taxon>ecological metagenomes</taxon>
    </lineage>
</organism>
<dbReference type="EMBL" id="BARV01041777">
    <property type="protein sequence ID" value="GAI53925.1"/>
    <property type="molecule type" value="Genomic_DNA"/>
</dbReference>
<keyword evidence="1" id="KW-0812">Transmembrane</keyword>
<keyword evidence="1" id="KW-0472">Membrane</keyword>
<evidence type="ECO:0000313" key="2">
    <source>
        <dbReference type="EMBL" id="GAI53925.1"/>
    </source>
</evidence>
<proteinExistence type="predicted"/>
<comment type="caution">
    <text evidence="2">The sequence shown here is derived from an EMBL/GenBank/DDBJ whole genome shotgun (WGS) entry which is preliminary data.</text>
</comment>
<dbReference type="AlphaFoldDB" id="X1QSN2"/>
<keyword evidence="1" id="KW-1133">Transmembrane helix</keyword>